<keyword evidence="5 13" id="KW-0597">Phosphoprotein</keyword>
<dbReference type="EC" id="2.7.13.3" evidence="3"/>
<organism evidence="18 19">
    <name type="scientific">Hymenobacter profundi</name>
    <dbReference type="NCBI Taxonomy" id="1982110"/>
    <lineage>
        <taxon>Bacteria</taxon>
        <taxon>Pseudomonadati</taxon>
        <taxon>Bacteroidota</taxon>
        <taxon>Cytophagia</taxon>
        <taxon>Cytophagales</taxon>
        <taxon>Hymenobacteraceae</taxon>
        <taxon>Hymenobacter</taxon>
    </lineage>
</organism>
<protein>
    <recommendedName>
        <fullName evidence="3">histidine kinase</fullName>
        <ecNumber evidence="3">2.7.13.3</ecNumber>
    </recommendedName>
</protein>
<keyword evidence="8" id="KW-0067">ATP-binding</keyword>
<proteinExistence type="predicted"/>
<evidence type="ECO:0000256" key="7">
    <source>
        <dbReference type="ARBA" id="ARBA00022741"/>
    </source>
</evidence>
<evidence type="ECO:0000256" key="13">
    <source>
        <dbReference type="PROSITE-ProRule" id="PRU00169"/>
    </source>
</evidence>
<dbReference type="Proteomes" id="UP000826188">
    <property type="component" value="Unassembled WGS sequence"/>
</dbReference>
<dbReference type="PROSITE" id="PS50894">
    <property type="entry name" value="HPT"/>
    <property type="match status" value="1"/>
</dbReference>
<dbReference type="InterPro" id="IPR003594">
    <property type="entry name" value="HATPase_dom"/>
</dbReference>
<evidence type="ECO:0000313" key="18">
    <source>
        <dbReference type="EMBL" id="MBW3127677.1"/>
    </source>
</evidence>
<dbReference type="Pfam" id="PF00512">
    <property type="entry name" value="HisKA"/>
    <property type="match status" value="1"/>
</dbReference>
<name>A0ABS6WVN6_9BACT</name>
<dbReference type="SMART" id="SM00388">
    <property type="entry name" value="HisKA"/>
    <property type="match status" value="1"/>
</dbReference>
<dbReference type="PROSITE" id="PS50113">
    <property type="entry name" value="PAC"/>
    <property type="match status" value="1"/>
</dbReference>
<dbReference type="Gene3D" id="1.20.120.160">
    <property type="entry name" value="HPT domain"/>
    <property type="match status" value="1"/>
</dbReference>
<dbReference type="PANTHER" id="PTHR45339:SF1">
    <property type="entry name" value="HYBRID SIGNAL TRANSDUCTION HISTIDINE KINASE J"/>
    <property type="match status" value="1"/>
</dbReference>
<dbReference type="PROSITE" id="PS50110">
    <property type="entry name" value="RESPONSE_REGULATORY"/>
    <property type="match status" value="1"/>
</dbReference>
<dbReference type="InterPro" id="IPR000700">
    <property type="entry name" value="PAS-assoc_C"/>
</dbReference>
<evidence type="ECO:0000256" key="12">
    <source>
        <dbReference type="PROSITE-ProRule" id="PRU00110"/>
    </source>
</evidence>
<evidence type="ECO:0000256" key="8">
    <source>
        <dbReference type="ARBA" id="ARBA00022840"/>
    </source>
</evidence>
<dbReference type="SUPFAM" id="SSF47384">
    <property type="entry name" value="Homodimeric domain of signal transducing histidine kinase"/>
    <property type="match status" value="1"/>
</dbReference>
<feature type="domain" description="PAC" evidence="16">
    <location>
        <begin position="120"/>
        <end position="171"/>
    </location>
</feature>
<evidence type="ECO:0000256" key="4">
    <source>
        <dbReference type="ARBA" id="ARBA00022475"/>
    </source>
</evidence>
<feature type="modified residue" description="Phosphohistidine" evidence="12">
    <location>
        <position position="616"/>
    </location>
</feature>
<feature type="domain" description="HPt" evidence="17">
    <location>
        <begin position="577"/>
        <end position="671"/>
    </location>
</feature>
<dbReference type="SMART" id="SM00448">
    <property type="entry name" value="REC"/>
    <property type="match status" value="1"/>
</dbReference>
<dbReference type="InterPro" id="IPR036890">
    <property type="entry name" value="HATPase_C_sf"/>
</dbReference>
<evidence type="ECO:0000259" key="15">
    <source>
        <dbReference type="PROSITE" id="PS50110"/>
    </source>
</evidence>
<dbReference type="SUPFAM" id="SSF55785">
    <property type="entry name" value="PYP-like sensor domain (PAS domain)"/>
    <property type="match status" value="1"/>
</dbReference>
<dbReference type="Gene3D" id="1.10.287.130">
    <property type="match status" value="1"/>
</dbReference>
<dbReference type="Gene3D" id="3.40.50.2300">
    <property type="match status" value="1"/>
</dbReference>
<evidence type="ECO:0000256" key="6">
    <source>
        <dbReference type="ARBA" id="ARBA00022692"/>
    </source>
</evidence>
<evidence type="ECO:0000259" key="17">
    <source>
        <dbReference type="PROSITE" id="PS50894"/>
    </source>
</evidence>
<dbReference type="InterPro" id="IPR001789">
    <property type="entry name" value="Sig_transdc_resp-reg_receiver"/>
</dbReference>
<dbReference type="CDD" id="cd00082">
    <property type="entry name" value="HisKA"/>
    <property type="match status" value="1"/>
</dbReference>
<comment type="subcellular location">
    <subcellularLocation>
        <location evidence="2">Cell membrane</location>
        <topology evidence="2">Multi-pass membrane protein</topology>
    </subcellularLocation>
</comment>
<evidence type="ECO:0000259" key="16">
    <source>
        <dbReference type="PROSITE" id="PS50113"/>
    </source>
</evidence>
<evidence type="ECO:0000256" key="11">
    <source>
        <dbReference type="ARBA" id="ARBA00023136"/>
    </source>
</evidence>
<feature type="modified residue" description="4-aspartylphosphate" evidence="13">
    <location>
        <position position="474"/>
    </location>
</feature>
<keyword evidence="19" id="KW-1185">Reference proteome</keyword>
<dbReference type="InterPro" id="IPR005467">
    <property type="entry name" value="His_kinase_dom"/>
</dbReference>
<dbReference type="InterPro" id="IPR003661">
    <property type="entry name" value="HisK_dim/P_dom"/>
</dbReference>
<dbReference type="Pfam" id="PF00072">
    <property type="entry name" value="Response_reg"/>
    <property type="match status" value="1"/>
</dbReference>
<dbReference type="PANTHER" id="PTHR45339">
    <property type="entry name" value="HYBRID SIGNAL TRANSDUCTION HISTIDINE KINASE J"/>
    <property type="match status" value="1"/>
</dbReference>
<evidence type="ECO:0000256" key="5">
    <source>
        <dbReference type="ARBA" id="ARBA00022553"/>
    </source>
</evidence>
<keyword evidence="10" id="KW-0902">Two-component regulatory system</keyword>
<dbReference type="InterPro" id="IPR011006">
    <property type="entry name" value="CheY-like_superfamily"/>
</dbReference>
<evidence type="ECO:0000256" key="9">
    <source>
        <dbReference type="ARBA" id="ARBA00022989"/>
    </source>
</evidence>
<evidence type="ECO:0000313" key="19">
    <source>
        <dbReference type="Proteomes" id="UP000826188"/>
    </source>
</evidence>
<dbReference type="RefSeq" id="WP_185282566.1">
    <property type="nucleotide sequence ID" value="NZ_JAHWGL010000008.1"/>
</dbReference>
<dbReference type="InterPro" id="IPR036097">
    <property type="entry name" value="HisK_dim/P_sf"/>
</dbReference>
<evidence type="ECO:0000259" key="14">
    <source>
        <dbReference type="PROSITE" id="PS50109"/>
    </source>
</evidence>
<dbReference type="CDD" id="cd16922">
    <property type="entry name" value="HATPase_EvgS-ArcB-TorS-like"/>
    <property type="match status" value="1"/>
</dbReference>
<comment type="caution">
    <text evidence="18">The sequence shown here is derived from an EMBL/GenBank/DDBJ whole genome shotgun (WGS) entry which is preliminary data.</text>
</comment>
<dbReference type="EMBL" id="JAHWGL010000008">
    <property type="protein sequence ID" value="MBW3127677.1"/>
    <property type="molecule type" value="Genomic_DNA"/>
</dbReference>
<accession>A0ABS6WVN6</accession>
<dbReference type="PROSITE" id="PS50109">
    <property type="entry name" value="HIS_KIN"/>
    <property type="match status" value="1"/>
</dbReference>
<reference evidence="18 19" key="1">
    <citation type="submission" date="2021-07" db="EMBL/GenBank/DDBJ databases">
        <title>Hymenobacter profundi sp. nov., isolated from deep-sea water.</title>
        <authorList>
            <person name="Kim M.K."/>
        </authorList>
    </citation>
    <scope>NUCLEOTIDE SEQUENCE [LARGE SCALE GENOMIC DNA]</scope>
    <source>
        <strain evidence="18 19">M2</strain>
    </source>
</reference>
<evidence type="ECO:0000256" key="1">
    <source>
        <dbReference type="ARBA" id="ARBA00000085"/>
    </source>
</evidence>
<dbReference type="InterPro" id="IPR004358">
    <property type="entry name" value="Sig_transdc_His_kin-like_C"/>
</dbReference>
<dbReference type="InterPro" id="IPR035965">
    <property type="entry name" value="PAS-like_dom_sf"/>
</dbReference>
<feature type="domain" description="Response regulatory" evidence="15">
    <location>
        <begin position="425"/>
        <end position="542"/>
    </location>
</feature>
<keyword evidence="6" id="KW-0812">Transmembrane</keyword>
<dbReference type="Gene3D" id="3.30.565.10">
    <property type="entry name" value="Histidine kinase-like ATPase, C-terminal domain"/>
    <property type="match status" value="1"/>
</dbReference>
<dbReference type="Pfam" id="PF02518">
    <property type="entry name" value="HATPase_c"/>
    <property type="match status" value="1"/>
</dbReference>
<keyword evidence="9" id="KW-1133">Transmembrane helix</keyword>
<dbReference type="PRINTS" id="PR00344">
    <property type="entry name" value="BCTRLSENSOR"/>
</dbReference>
<evidence type="ECO:0000256" key="2">
    <source>
        <dbReference type="ARBA" id="ARBA00004651"/>
    </source>
</evidence>
<feature type="domain" description="Histidine kinase" evidence="14">
    <location>
        <begin position="182"/>
        <end position="403"/>
    </location>
</feature>
<keyword evidence="7" id="KW-0547">Nucleotide-binding</keyword>
<dbReference type="Gene3D" id="3.30.450.20">
    <property type="entry name" value="PAS domain"/>
    <property type="match status" value="1"/>
</dbReference>
<keyword evidence="11" id="KW-0472">Membrane</keyword>
<evidence type="ECO:0000256" key="3">
    <source>
        <dbReference type="ARBA" id="ARBA00012438"/>
    </source>
</evidence>
<comment type="catalytic activity">
    <reaction evidence="1">
        <text>ATP + protein L-histidine = ADP + protein N-phospho-L-histidine.</text>
        <dbReference type="EC" id="2.7.13.3"/>
    </reaction>
</comment>
<gene>
    <name evidence="18" type="ORF">KYK14_03890</name>
</gene>
<evidence type="ECO:0000256" key="10">
    <source>
        <dbReference type="ARBA" id="ARBA00023012"/>
    </source>
</evidence>
<dbReference type="SUPFAM" id="SSF55874">
    <property type="entry name" value="ATPase domain of HSP90 chaperone/DNA topoisomerase II/histidine kinase"/>
    <property type="match status" value="1"/>
</dbReference>
<keyword evidence="4" id="KW-1003">Cell membrane</keyword>
<dbReference type="SUPFAM" id="SSF47226">
    <property type="entry name" value="Histidine-containing phosphotransfer domain, HPT domain"/>
    <property type="match status" value="1"/>
</dbReference>
<sequence>MSLEEELALERRRRGIAEAEVLRLQAQLESKVVAHALVPTSLPFETVEQDIPYEEELVRQIIDSSPYIIYVEDERGQCLLANQRYKQFLSLGPSSADAQQVPFASIVNFSANWPVSGSVLTSEENYLLQNGTTIWHHTTKSLLVRNNGARCLLTCSADITELKRAQQAIEALVQTKQEFIAKLSHEIRTPLHGVMGLVELLNKSSLSAEQADYVELIEFSTKNLLVVIDDVLDFARMELGKVHLETISFDVLKTVQNTARSFAANIAEKGLQLRVDEPISLLPPLQGDPHRLHQVLVNLINNAIKFTHQGTITITLEAGEQIGEVLPVTFSVTDTGIGIKSSSLDYIFDSFQQADSSIPRLYGGAGLGLSICRNLIELQGGKIGVRSELGQGSCFYFTIPYVVGEKLKASEPVAAQSIDMLQGLTILLVEDNPINQLIAVSMLGEWQVQVDMAQNGEEAVAKAQLREYDIILMDIQMPQQDGLAATALLRANSNPNQHTLIIALTADVLQINANSYQAQGFNDYLLKPFSEAALYELLVRVNQRGPLMVAEVAPTDLHTMTSRRHYNLNMLGKLAIDPVFVRKLLELFISKVPGQVYALQEAVEQNNRPMIGHEAHMLKTIFGNLQIEPETEYLRKLETLADKETSKAELMPLVKAVAETTELLSVLFQEELGRLS</sequence>
<dbReference type="InterPro" id="IPR008207">
    <property type="entry name" value="Sig_transdc_His_kin_Hpt_dom"/>
</dbReference>
<dbReference type="InterPro" id="IPR036641">
    <property type="entry name" value="HPT_dom_sf"/>
</dbReference>
<dbReference type="CDD" id="cd17546">
    <property type="entry name" value="REC_hyHK_CKI1_RcsC-like"/>
    <property type="match status" value="1"/>
</dbReference>
<dbReference type="SMART" id="SM00387">
    <property type="entry name" value="HATPase_c"/>
    <property type="match status" value="1"/>
</dbReference>
<dbReference type="SUPFAM" id="SSF52172">
    <property type="entry name" value="CheY-like"/>
    <property type="match status" value="1"/>
</dbReference>